<dbReference type="AlphaFoldDB" id="A0A6F9E0F5"/>
<feature type="coiled-coil region" evidence="6">
    <location>
        <begin position="36"/>
        <end position="77"/>
    </location>
</feature>
<gene>
    <name evidence="8" type="primary">dnaH</name>
    <name evidence="8" type="ORF">COOX1_0052</name>
</gene>
<keyword evidence="6" id="KW-0175">Coiled coil</keyword>
<dbReference type="Pfam" id="PF06156">
    <property type="entry name" value="YabA"/>
    <property type="match status" value="1"/>
</dbReference>
<dbReference type="Proteomes" id="UP000502196">
    <property type="component" value="Chromosome"/>
</dbReference>
<keyword evidence="2" id="KW-0235">DNA replication</keyword>
<evidence type="ECO:0000256" key="7">
    <source>
        <dbReference type="SAM" id="MobiDB-lite"/>
    </source>
</evidence>
<evidence type="ECO:0000313" key="8">
    <source>
        <dbReference type="EMBL" id="CAB3389712.1"/>
    </source>
</evidence>
<evidence type="ECO:0000256" key="6">
    <source>
        <dbReference type="SAM" id="Coils"/>
    </source>
</evidence>
<keyword evidence="4" id="KW-0862">Zinc</keyword>
<reference evidence="8 9" key="1">
    <citation type="submission" date="2020-04" db="EMBL/GenBank/DDBJ databases">
        <authorList>
            <person name="Hogendoorn C."/>
        </authorList>
    </citation>
    <scope>NUCLEOTIDE SEQUENCE [LARGE SCALE GENOMIC DNA]</scope>
    <source>
        <strain evidence="8">COOX1</strain>
    </source>
</reference>
<name>A0A6F9E0F5_9BACL</name>
<evidence type="ECO:0000256" key="2">
    <source>
        <dbReference type="ARBA" id="ARBA00022705"/>
    </source>
</evidence>
<accession>A0A6F9E0F5</accession>
<dbReference type="InterPro" id="IPR010377">
    <property type="entry name" value="YabA"/>
</dbReference>
<feature type="region of interest" description="Disordered" evidence="7">
    <location>
        <begin position="1"/>
        <end position="22"/>
    </location>
</feature>
<evidence type="ECO:0000256" key="1">
    <source>
        <dbReference type="ARBA" id="ARBA00022490"/>
    </source>
</evidence>
<dbReference type="GO" id="GO:0008156">
    <property type="term" value="P:negative regulation of DNA replication"/>
    <property type="evidence" value="ECO:0007669"/>
    <property type="project" value="UniProtKB-KW"/>
</dbReference>
<keyword evidence="5" id="KW-0236">DNA replication inhibitor</keyword>
<dbReference type="EMBL" id="LR792683">
    <property type="protein sequence ID" value="CAB3389712.1"/>
    <property type="molecule type" value="Genomic_DNA"/>
</dbReference>
<organism evidence="8 9">
    <name type="scientific">Kyrpidia spormannii</name>
    <dbReference type="NCBI Taxonomy" id="2055160"/>
    <lineage>
        <taxon>Bacteria</taxon>
        <taxon>Bacillati</taxon>
        <taxon>Bacillota</taxon>
        <taxon>Bacilli</taxon>
        <taxon>Bacillales</taxon>
        <taxon>Alicyclobacillaceae</taxon>
        <taxon>Kyrpidia</taxon>
    </lineage>
</organism>
<protein>
    <submittedName>
        <fullName evidence="8">Regulatory subunit of the DNA replication complex</fullName>
    </submittedName>
</protein>
<sequence>MRPTRIQGRGGRPAHDSPQSGNGVLILDKQAVFAEVANVEERIGELYAQVGSLKRKIVELIEENQKLTMENAKLRKILDQLHPEEQVHPGDGYDNLARIYHDGFHVCHVRFGSLRTDGDCLFCLSLLNKTG</sequence>
<evidence type="ECO:0000313" key="9">
    <source>
        <dbReference type="Proteomes" id="UP000502196"/>
    </source>
</evidence>
<evidence type="ECO:0000256" key="3">
    <source>
        <dbReference type="ARBA" id="ARBA00022723"/>
    </source>
</evidence>
<evidence type="ECO:0000256" key="4">
    <source>
        <dbReference type="ARBA" id="ARBA00022833"/>
    </source>
</evidence>
<proteinExistence type="predicted"/>
<keyword evidence="1" id="KW-0963">Cytoplasm</keyword>
<dbReference type="GO" id="GO:0046872">
    <property type="term" value="F:metal ion binding"/>
    <property type="evidence" value="ECO:0007669"/>
    <property type="project" value="UniProtKB-KW"/>
</dbReference>
<dbReference type="GO" id="GO:0006260">
    <property type="term" value="P:DNA replication"/>
    <property type="evidence" value="ECO:0007669"/>
    <property type="project" value="UniProtKB-KW"/>
</dbReference>
<keyword evidence="3" id="KW-0479">Metal-binding</keyword>
<evidence type="ECO:0000256" key="5">
    <source>
        <dbReference type="ARBA" id="ARBA00022880"/>
    </source>
</evidence>